<gene>
    <name evidence="1" type="ORF">OKA104_LOCUS49931</name>
</gene>
<sequence>RDITLPNCLLFNDKTIKLSDFAKNDDRYVSRYVQQVTIFE</sequence>
<evidence type="ECO:0000313" key="1">
    <source>
        <dbReference type="EMBL" id="CAF4372847.1"/>
    </source>
</evidence>
<accession>A0A820MD35</accession>
<proteinExistence type="predicted"/>
<reference evidence="1" key="1">
    <citation type="submission" date="2021-02" db="EMBL/GenBank/DDBJ databases">
        <authorList>
            <person name="Nowell W R."/>
        </authorList>
    </citation>
    <scope>NUCLEOTIDE SEQUENCE</scope>
</reference>
<comment type="caution">
    <text evidence="1">The sequence shown here is derived from an EMBL/GenBank/DDBJ whole genome shotgun (WGS) entry which is preliminary data.</text>
</comment>
<dbReference type="AlphaFoldDB" id="A0A820MD35"/>
<name>A0A820MD35_9BILA</name>
<evidence type="ECO:0000313" key="2">
    <source>
        <dbReference type="Proteomes" id="UP000663881"/>
    </source>
</evidence>
<feature type="non-terminal residue" evidence="1">
    <location>
        <position position="1"/>
    </location>
</feature>
<protein>
    <submittedName>
        <fullName evidence="1">Uncharacterized protein</fullName>
    </submittedName>
</protein>
<dbReference type="Proteomes" id="UP000663881">
    <property type="component" value="Unassembled WGS sequence"/>
</dbReference>
<dbReference type="EMBL" id="CAJOAY010024220">
    <property type="protein sequence ID" value="CAF4372847.1"/>
    <property type="molecule type" value="Genomic_DNA"/>
</dbReference>
<organism evidence="1 2">
    <name type="scientific">Adineta steineri</name>
    <dbReference type="NCBI Taxonomy" id="433720"/>
    <lineage>
        <taxon>Eukaryota</taxon>
        <taxon>Metazoa</taxon>
        <taxon>Spiralia</taxon>
        <taxon>Gnathifera</taxon>
        <taxon>Rotifera</taxon>
        <taxon>Eurotatoria</taxon>
        <taxon>Bdelloidea</taxon>
        <taxon>Adinetida</taxon>
        <taxon>Adinetidae</taxon>
        <taxon>Adineta</taxon>
    </lineage>
</organism>